<name>A0A6T6CS20_9RHOD</name>
<dbReference type="SUPFAM" id="SSF144083">
    <property type="entry name" value="Magnesium transport protein CorA, transmembrane region"/>
    <property type="match status" value="1"/>
</dbReference>
<organism evidence="11">
    <name type="scientific">Compsopogon caeruleus</name>
    <dbReference type="NCBI Taxonomy" id="31354"/>
    <lineage>
        <taxon>Eukaryota</taxon>
        <taxon>Rhodophyta</taxon>
        <taxon>Compsopogonophyceae</taxon>
        <taxon>Compsopogonales</taxon>
        <taxon>Compsopogonaceae</taxon>
        <taxon>Compsopogon</taxon>
    </lineage>
</organism>
<keyword evidence="4 9" id="KW-0460">Magnesium</keyword>
<evidence type="ECO:0000256" key="5">
    <source>
        <dbReference type="ARBA" id="ARBA00022946"/>
    </source>
</evidence>
<keyword evidence="8 9" id="KW-0472">Membrane</keyword>
<dbReference type="EMBL" id="HBGH01012333">
    <property type="protein sequence ID" value="CAD9234775.1"/>
    <property type="molecule type" value="Transcribed_RNA"/>
</dbReference>
<feature type="transmembrane region" description="Helical" evidence="9">
    <location>
        <begin position="510"/>
        <end position="533"/>
    </location>
</feature>
<dbReference type="Pfam" id="PF22099">
    <property type="entry name" value="MRS2-like"/>
    <property type="match status" value="1"/>
</dbReference>
<dbReference type="AlphaFoldDB" id="A0A6T6CS20"/>
<dbReference type="GO" id="GO:0005743">
    <property type="term" value="C:mitochondrial inner membrane"/>
    <property type="evidence" value="ECO:0007669"/>
    <property type="project" value="UniProtKB-SubCell"/>
</dbReference>
<dbReference type="EMBL" id="HBGH01012334">
    <property type="protein sequence ID" value="CAD9234776.1"/>
    <property type="molecule type" value="Transcribed_RNA"/>
</dbReference>
<accession>A0A6T6CS20</accession>
<sequence length="545" mass="60403">MNSNGTDELGLMLGGNLGEEAPMSLALEGDGMDVPLFGAIQTTIPRSASVPDLSATGWGGASPSRRSPTIEVHHDGGILAPGVAGMVPELSASVSVSALDDLRGPKSPGPDVPSRERLMMEIQDQAEQDDTVTGYFAKEMLQSPSVIQDESGVDSAIKKDANIALSAAAQWNQLEFYHLTADGACRRRVLSRVEILAEANKDFEMLLPGPKKIGNWLVSLEAGQELKEFRKRMGIAEGRKDRGVLKKLLKTALQLRDIRQVDPAFSAKPALWVRHSAYVISLEGIRTIITCDGAYVFDPDGEKTVRALPILRQRLHSEENAEDVFMPFEFRALEGVLIVVVMRLEQDFVRLEPSISSSLRELPKLLTSSLLEELRTNQVKLNHYRSRLETVQAEITELLEDDEEMSMMYLTEKRRTPDIVRNPIDHDEVETLLESYLQVIDDLGARAKLLDVAIEDTEDLVGIHLDTLRNRLLMVQLTLSIVGVALTFGALIAGLFGMNLEIPLYTDPHSAWWFFGIVTFICISVICISFSVLRYLRYLGLYTGI</sequence>
<keyword evidence="6 9" id="KW-1133">Transmembrane helix</keyword>
<comment type="subcellular location">
    <subcellularLocation>
        <location evidence="1">Membrane</location>
        <topology evidence="1">Multi-pass membrane protein</topology>
    </subcellularLocation>
    <subcellularLocation>
        <location evidence="9">Mitochondrion inner membrane</location>
        <topology evidence="9">Multi-pass membrane protein</topology>
    </subcellularLocation>
</comment>
<dbReference type="Gene3D" id="2.40.128.330">
    <property type="match status" value="1"/>
</dbReference>
<evidence type="ECO:0000256" key="3">
    <source>
        <dbReference type="ARBA" id="ARBA00022692"/>
    </source>
</evidence>
<feature type="transmembrane region" description="Helical" evidence="9">
    <location>
        <begin position="477"/>
        <end position="498"/>
    </location>
</feature>
<dbReference type="InterPro" id="IPR039204">
    <property type="entry name" value="MRS2-like"/>
</dbReference>
<evidence type="ECO:0000256" key="6">
    <source>
        <dbReference type="ARBA" id="ARBA00022989"/>
    </source>
</evidence>
<gene>
    <name evidence="10" type="ORF">CCAE0312_LOCUS6865</name>
    <name evidence="11" type="ORF">CCAE0312_LOCUS6866</name>
</gene>
<keyword evidence="9" id="KW-0999">Mitochondrion inner membrane</keyword>
<evidence type="ECO:0000313" key="10">
    <source>
        <dbReference type="EMBL" id="CAD9234775.1"/>
    </source>
</evidence>
<evidence type="ECO:0000256" key="7">
    <source>
        <dbReference type="ARBA" id="ARBA00023065"/>
    </source>
</evidence>
<dbReference type="PANTHER" id="PTHR13890">
    <property type="entry name" value="RNA SPLICING PROTEIN MRS2, MITOCHONDRIAL"/>
    <property type="match status" value="1"/>
</dbReference>
<dbReference type="PANTHER" id="PTHR13890:SF0">
    <property type="entry name" value="MAGNESIUM TRANSPORTER MRS2 HOMOLOG, MITOCHONDRIAL"/>
    <property type="match status" value="1"/>
</dbReference>
<dbReference type="Gene3D" id="1.20.58.340">
    <property type="entry name" value="Magnesium transport protein CorA, transmembrane region"/>
    <property type="match status" value="2"/>
</dbReference>
<dbReference type="InterPro" id="IPR045863">
    <property type="entry name" value="CorA_TM1_TM2"/>
</dbReference>
<comment type="similarity">
    <text evidence="9">Belongs to the CorA metal ion transporter (MIT) (TC 1.A.35) family.</text>
</comment>
<evidence type="ECO:0000256" key="1">
    <source>
        <dbReference type="ARBA" id="ARBA00004141"/>
    </source>
</evidence>
<protein>
    <recommendedName>
        <fullName evidence="9">Magnesium transporter</fullName>
    </recommendedName>
</protein>
<evidence type="ECO:0000313" key="11">
    <source>
        <dbReference type="EMBL" id="CAD9234776.1"/>
    </source>
</evidence>
<dbReference type="CDD" id="cd12823">
    <property type="entry name" value="Mrs2_Mfm1p-like"/>
    <property type="match status" value="1"/>
</dbReference>
<keyword evidence="9" id="KW-0496">Mitochondrion</keyword>
<dbReference type="GO" id="GO:0015095">
    <property type="term" value="F:magnesium ion transmembrane transporter activity"/>
    <property type="evidence" value="ECO:0007669"/>
    <property type="project" value="TreeGrafter"/>
</dbReference>
<evidence type="ECO:0000256" key="4">
    <source>
        <dbReference type="ARBA" id="ARBA00022842"/>
    </source>
</evidence>
<keyword evidence="3 9" id="KW-0812">Transmembrane</keyword>
<proteinExistence type="inferred from homology"/>
<keyword evidence="7 9" id="KW-0406">Ion transport</keyword>
<evidence type="ECO:0000256" key="8">
    <source>
        <dbReference type="ARBA" id="ARBA00023136"/>
    </source>
</evidence>
<keyword evidence="2 9" id="KW-0813">Transport</keyword>
<evidence type="ECO:0000256" key="2">
    <source>
        <dbReference type="ARBA" id="ARBA00022448"/>
    </source>
</evidence>
<reference evidence="11" key="1">
    <citation type="submission" date="2021-01" db="EMBL/GenBank/DDBJ databases">
        <authorList>
            <person name="Corre E."/>
            <person name="Pelletier E."/>
            <person name="Niang G."/>
            <person name="Scheremetjew M."/>
            <person name="Finn R."/>
            <person name="Kale V."/>
            <person name="Holt S."/>
            <person name="Cochrane G."/>
            <person name="Meng A."/>
            <person name="Brown T."/>
            <person name="Cohen L."/>
        </authorList>
    </citation>
    <scope>NUCLEOTIDE SEQUENCE</scope>
    <source>
        <strain evidence="11">SAG 36.94</strain>
    </source>
</reference>
<evidence type="ECO:0000256" key="9">
    <source>
        <dbReference type="RuleBase" id="RU366042"/>
    </source>
</evidence>
<keyword evidence="5" id="KW-0809">Transit peptide</keyword>